<dbReference type="AlphaFoldDB" id="A0A0P1AH52"/>
<organism evidence="1 2">
    <name type="scientific">Plasmopara halstedii</name>
    <name type="common">Downy mildew of sunflower</name>
    <dbReference type="NCBI Taxonomy" id="4781"/>
    <lineage>
        <taxon>Eukaryota</taxon>
        <taxon>Sar</taxon>
        <taxon>Stramenopiles</taxon>
        <taxon>Oomycota</taxon>
        <taxon>Peronosporomycetes</taxon>
        <taxon>Peronosporales</taxon>
        <taxon>Peronosporaceae</taxon>
        <taxon>Plasmopara</taxon>
    </lineage>
</organism>
<reference evidence="2" key="1">
    <citation type="submission" date="2014-09" db="EMBL/GenBank/DDBJ databases">
        <authorList>
            <person name="Sharma Rahul"/>
            <person name="Thines Marco"/>
        </authorList>
    </citation>
    <scope>NUCLEOTIDE SEQUENCE [LARGE SCALE GENOMIC DNA]</scope>
</reference>
<dbReference type="RefSeq" id="XP_024576848.1">
    <property type="nucleotide sequence ID" value="XM_024726142.1"/>
</dbReference>
<keyword evidence="2" id="KW-1185">Reference proteome</keyword>
<evidence type="ECO:0000313" key="1">
    <source>
        <dbReference type="EMBL" id="CEG40479.1"/>
    </source>
</evidence>
<dbReference type="Proteomes" id="UP000054928">
    <property type="component" value="Unassembled WGS sequence"/>
</dbReference>
<evidence type="ECO:0000313" key="2">
    <source>
        <dbReference type="Proteomes" id="UP000054928"/>
    </source>
</evidence>
<dbReference type="EMBL" id="CCYD01000523">
    <property type="protein sequence ID" value="CEG40479.1"/>
    <property type="molecule type" value="Genomic_DNA"/>
</dbReference>
<accession>A0A0P1AH52</accession>
<protein>
    <submittedName>
        <fullName evidence="1">Uncharacterized protein</fullName>
    </submittedName>
</protein>
<dbReference type="GeneID" id="36405731"/>
<proteinExistence type="predicted"/>
<name>A0A0P1AH52_PLAHL</name>
<sequence>MQLTSWEGARETMLYRANVQYLGRKDVANVRMNDMTDVAGELITMIVSMTSDFLF</sequence>